<evidence type="ECO:0000313" key="1">
    <source>
        <dbReference type="EMBL" id="CAD7696665.1"/>
    </source>
</evidence>
<keyword evidence="2" id="KW-1185">Reference proteome</keyword>
<reference evidence="1" key="1">
    <citation type="submission" date="2020-12" db="EMBL/GenBank/DDBJ databases">
        <authorList>
            <person name="Iha C."/>
        </authorList>
    </citation>
    <scope>NUCLEOTIDE SEQUENCE</scope>
</reference>
<dbReference type="AlphaFoldDB" id="A0A8S1IQZ8"/>
<dbReference type="EMBL" id="CAJHUC010000524">
    <property type="protein sequence ID" value="CAD7696665.1"/>
    <property type="molecule type" value="Genomic_DNA"/>
</dbReference>
<comment type="caution">
    <text evidence="1">The sequence shown here is derived from an EMBL/GenBank/DDBJ whole genome shotgun (WGS) entry which is preliminary data.</text>
</comment>
<name>A0A8S1IQZ8_9CHLO</name>
<accession>A0A8S1IQZ8</accession>
<gene>
    <name evidence="1" type="ORF">OSTQU699_LOCUS2026</name>
</gene>
<evidence type="ECO:0000313" key="2">
    <source>
        <dbReference type="Proteomes" id="UP000708148"/>
    </source>
</evidence>
<proteinExistence type="predicted"/>
<dbReference type="Proteomes" id="UP000708148">
    <property type="component" value="Unassembled WGS sequence"/>
</dbReference>
<organism evidence="1 2">
    <name type="scientific">Ostreobium quekettii</name>
    <dbReference type="NCBI Taxonomy" id="121088"/>
    <lineage>
        <taxon>Eukaryota</taxon>
        <taxon>Viridiplantae</taxon>
        <taxon>Chlorophyta</taxon>
        <taxon>core chlorophytes</taxon>
        <taxon>Ulvophyceae</taxon>
        <taxon>TCBD clade</taxon>
        <taxon>Bryopsidales</taxon>
        <taxon>Ostreobineae</taxon>
        <taxon>Ostreobiaceae</taxon>
        <taxon>Ostreobium</taxon>
    </lineage>
</organism>
<protein>
    <submittedName>
        <fullName evidence="1">Uncharacterized protein</fullName>
    </submittedName>
</protein>
<sequence>MSRLAFSSAAIPGAALAGRFEAFRSWEAVVAAAEAAFSGGNLQGRRLGMRLSRALPPSHFFLMRPIRPLAPSPALSDRLFLVFNRRIAVGRWAPVGFPARRRRRRCR</sequence>